<evidence type="ECO:0000313" key="2">
    <source>
        <dbReference type="EMBL" id="DAZ99828.1"/>
    </source>
</evidence>
<protein>
    <submittedName>
        <fullName evidence="2">Uncharacterized protein</fullName>
    </submittedName>
</protein>
<reference evidence="2" key="2">
    <citation type="journal article" date="2023" name="Microbiol Resour">
        <title>Decontamination and Annotation of the Draft Genome Sequence of the Oomycete Lagenidium giganteum ARSEF 373.</title>
        <authorList>
            <person name="Morgan W.R."/>
            <person name="Tartar A."/>
        </authorList>
    </citation>
    <scope>NUCLEOTIDE SEQUENCE</scope>
    <source>
        <strain evidence="2">ARSEF 373</strain>
    </source>
</reference>
<comment type="caution">
    <text evidence="2">The sequence shown here is derived from an EMBL/GenBank/DDBJ whole genome shotgun (WGS) entry which is preliminary data.</text>
</comment>
<reference evidence="2" key="1">
    <citation type="submission" date="2022-11" db="EMBL/GenBank/DDBJ databases">
        <authorList>
            <person name="Morgan W.R."/>
            <person name="Tartar A."/>
        </authorList>
    </citation>
    <scope>NUCLEOTIDE SEQUENCE</scope>
    <source>
        <strain evidence="2">ARSEF 373</strain>
    </source>
</reference>
<sequence>MQQRTRCQAHRHAPSLLRVPSRQSQPQPATPGAETQARASK</sequence>
<dbReference type="Proteomes" id="UP001146120">
    <property type="component" value="Unassembled WGS sequence"/>
</dbReference>
<evidence type="ECO:0000313" key="3">
    <source>
        <dbReference type="Proteomes" id="UP001146120"/>
    </source>
</evidence>
<dbReference type="EMBL" id="DAKRPA010000076">
    <property type="protein sequence ID" value="DAZ99828.1"/>
    <property type="molecule type" value="Genomic_DNA"/>
</dbReference>
<organism evidence="2 3">
    <name type="scientific">Lagenidium giganteum</name>
    <dbReference type="NCBI Taxonomy" id="4803"/>
    <lineage>
        <taxon>Eukaryota</taxon>
        <taxon>Sar</taxon>
        <taxon>Stramenopiles</taxon>
        <taxon>Oomycota</taxon>
        <taxon>Peronosporomycetes</taxon>
        <taxon>Pythiales</taxon>
        <taxon>Pythiaceae</taxon>
    </lineage>
</organism>
<dbReference type="AlphaFoldDB" id="A0AAV2Z184"/>
<name>A0AAV2Z184_9STRA</name>
<keyword evidence="3" id="KW-1185">Reference proteome</keyword>
<proteinExistence type="predicted"/>
<evidence type="ECO:0000256" key="1">
    <source>
        <dbReference type="SAM" id="MobiDB-lite"/>
    </source>
</evidence>
<gene>
    <name evidence="2" type="ORF">N0F65_001337</name>
</gene>
<accession>A0AAV2Z184</accession>
<feature type="region of interest" description="Disordered" evidence="1">
    <location>
        <begin position="1"/>
        <end position="41"/>
    </location>
</feature>